<evidence type="ECO:0000256" key="4">
    <source>
        <dbReference type="ARBA" id="ARBA00013208"/>
    </source>
</evidence>
<name>A0ABR9QDX9_9BACI</name>
<comment type="caution">
    <text evidence="10">The sequence shown here is derived from an EMBL/GenBank/DDBJ whole genome shotgun (WGS) entry which is preliminary data.</text>
</comment>
<evidence type="ECO:0000313" key="10">
    <source>
        <dbReference type="EMBL" id="MBE4906698.1"/>
    </source>
</evidence>
<dbReference type="NCBIfam" id="TIGR02227">
    <property type="entry name" value="sigpep_I_bact"/>
    <property type="match status" value="1"/>
</dbReference>
<organism evidence="10 11">
    <name type="scientific">Litchfieldia luteola</name>
    <dbReference type="NCBI Taxonomy" id="682179"/>
    <lineage>
        <taxon>Bacteria</taxon>
        <taxon>Bacillati</taxon>
        <taxon>Bacillota</taxon>
        <taxon>Bacilli</taxon>
        <taxon>Bacillales</taxon>
        <taxon>Bacillaceae</taxon>
        <taxon>Litchfieldia</taxon>
    </lineage>
</organism>
<dbReference type="EC" id="3.4.21.89" evidence="4 7"/>
<keyword evidence="5 7" id="KW-0645">Protease</keyword>
<evidence type="ECO:0000313" key="11">
    <source>
        <dbReference type="Proteomes" id="UP001516662"/>
    </source>
</evidence>
<dbReference type="InterPro" id="IPR019758">
    <property type="entry name" value="Pept_S26A_signal_pept_1_CS"/>
</dbReference>
<dbReference type="CDD" id="cd06530">
    <property type="entry name" value="S26_SPase_I"/>
    <property type="match status" value="1"/>
</dbReference>
<dbReference type="InterPro" id="IPR000223">
    <property type="entry name" value="Pept_S26A_signal_pept_1"/>
</dbReference>
<dbReference type="PANTHER" id="PTHR43390">
    <property type="entry name" value="SIGNAL PEPTIDASE I"/>
    <property type="match status" value="1"/>
</dbReference>
<dbReference type="Proteomes" id="UP001516662">
    <property type="component" value="Unassembled WGS sequence"/>
</dbReference>
<evidence type="ECO:0000256" key="3">
    <source>
        <dbReference type="ARBA" id="ARBA00009370"/>
    </source>
</evidence>
<keyword evidence="7" id="KW-1133">Transmembrane helix</keyword>
<dbReference type="RefSeq" id="WP_193534195.1">
    <property type="nucleotide sequence ID" value="NZ_JADCLJ010000006.1"/>
</dbReference>
<dbReference type="PANTHER" id="PTHR43390:SF1">
    <property type="entry name" value="CHLOROPLAST PROCESSING PEPTIDASE"/>
    <property type="match status" value="1"/>
</dbReference>
<proteinExistence type="inferred from homology"/>
<keyword evidence="6 7" id="KW-0378">Hydrolase</keyword>
<comment type="catalytic activity">
    <reaction evidence="1 7">
        <text>Cleavage of hydrophobic, N-terminal signal or leader sequences from secreted and periplasmic proteins.</text>
        <dbReference type="EC" id="3.4.21.89"/>
    </reaction>
</comment>
<evidence type="ECO:0000256" key="2">
    <source>
        <dbReference type="ARBA" id="ARBA00004401"/>
    </source>
</evidence>
<evidence type="ECO:0000256" key="1">
    <source>
        <dbReference type="ARBA" id="ARBA00000677"/>
    </source>
</evidence>
<dbReference type="SUPFAM" id="SSF51306">
    <property type="entry name" value="LexA/Signal peptidase"/>
    <property type="match status" value="1"/>
</dbReference>
<dbReference type="InterPro" id="IPR036286">
    <property type="entry name" value="LexA/Signal_pep-like_sf"/>
</dbReference>
<comment type="subcellular location">
    <subcellularLocation>
        <location evidence="2">Cell membrane</location>
        <topology evidence="2">Single-pass type II membrane protein</topology>
    </subcellularLocation>
    <subcellularLocation>
        <location evidence="8">Membrane</location>
        <topology evidence="8">Single-pass type II membrane protein</topology>
    </subcellularLocation>
</comment>
<dbReference type="PRINTS" id="PR00727">
    <property type="entry name" value="LEADERPTASE"/>
</dbReference>
<dbReference type="InterPro" id="IPR019756">
    <property type="entry name" value="Pept_S26A_signal_pept_1_Ser-AS"/>
</dbReference>
<comment type="similarity">
    <text evidence="3 8">Belongs to the peptidase S26 family.</text>
</comment>
<dbReference type="PROSITE" id="PS00760">
    <property type="entry name" value="SPASE_I_2"/>
    <property type="match status" value="1"/>
</dbReference>
<protein>
    <recommendedName>
        <fullName evidence="4 7">Signal peptidase I</fullName>
        <ecNumber evidence="4 7">3.4.21.89</ecNumber>
    </recommendedName>
</protein>
<dbReference type="GO" id="GO:0009003">
    <property type="term" value="F:signal peptidase activity"/>
    <property type="evidence" value="ECO:0007669"/>
    <property type="project" value="UniProtKB-EC"/>
</dbReference>
<gene>
    <name evidence="10" type="primary">lepB</name>
    <name evidence="10" type="ORF">IMZ08_01340</name>
</gene>
<sequence>MEGKSKKNRIWVVKSVGIGIILFIFLRTFLLSNYVVEGESMMPTLQNGNLLMVNKVSLHIGDLQRFDIVVFKSESKEHYVKRVIGLPGDKVEYIDDILYINGLQIDEPFLSPYKNNLIGGNLTGDFSLEEITGQKQVPPGHIFVIGDNRLGSWDSRHYGFIKIDHIVGKVNLRYWPVNVVDLRF</sequence>
<dbReference type="PROSITE" id="PS00501">
    <property type="entry name" value="SPASE_I_1"/>
    <property type="match status" value="1"/>
</dbReference>
<dbReference type="InterPro" id="IPR019757">
    <property type="entry name" value="Pept_S26A_signal_pept_1_Lys-AS"/>
</dbReference>
<dbReference type="InterPro" id="IPR019533">
    <property type="entry name" value="Peptidase_S26"/>
</dbReference>
<reference evidence="10 11" key="1">
    <citation type="submission" date="2020-10" db="EMBL/GenBank/DDBJ databases">
        <title>Bacillus sp. HD4P25, an endophyte from a halophyte.</title>
        <authorList>
            <person name="Sun J.-Q."/>
        </authorList>
    </citation>
    <scope>NUCLEOTIDE SEQUENCE [LARGE SCALE GENOMIC DNA]</scope>
    <source>
        <strain evidence="10 11">YIM 93174</strain>
    </source>
</reference>
<dbReference type="Gene3D" id="2.10.109.10">
    <property type="entry name" value="Umud Fragment, subunit A"/>
    <property type="match status" value="1"/>
</dbReference>
<keyword evidence="7" id="KW-0472">Membrane</keyword>
<keyword evidence="7" id="KW-0812">Transmembrane</keyword>
<feature type="domain" description="Peptidase S26" evidence="9">
    <location>
        <begin position="12"/>
        <end position="175"/>
    </location>
</feature>
<evidence type="ECO:0000256" key="8">
    <source>
        <dbReference type="RuleBase" id="RU362042"/>
    </source>
</evidence>
<accession>A0ABR9QDX9</accession>
<evidence type="ECO:0000259" key="9">
    <source>
        <dbReference type="Pfam" id="PF10502"/>
    </source>
</evidence>
<dbReference type="Pfam" id="PF10502">
    <property type="entry name" value="Peptidase_S26"/>
    <property type="match status" value="1"/>
</dbReference>
<evidence type="ECO:0000256" key="6">
    <source>
        <dbReference type="ARBA" id="ARBA00022801"/>
    </source>
</evidence>
<keyword evidence="11" id="KW-1185">Reference proteome</keyword>
<dbReference type="PROSITE" id="PS00761">
    <property type="entry name" value="SPASE_I_3"/>
    <property type="match status" value="1"/>
</dbReference>
<feature type="transmembrane region" description="Helical" evidence="7">
    <location>
        <begin position="12"/>
        <end position="36"/>
    </location>
</feature>
<dbReference type="EMBL" id="JADCLJ010000006">
    <property type="protein sequence ID" value="MBE4906698.1"/>
    <property type="molecule type" value="Genomic_DNA"/>
</dbReference>
<evidence type="ECO:0000256" key="5">
    <source>
        <dbReference type="ARBA" id="ARBA00022670"/>
    </source>
</evidence>
<evidence type="ECO:0000256" key="7">
    <source>
        <dbReference type="RuleBase" id="RU003993"/>
    </source>
</evidence>